<evidence type="ECO:0000313" key="2">
    <source>
        <dbReference type="Proteomes" id="UP000706124"/>
    </source>
</evidence>
<keyword evidence="2" id="KW-1185">Reference proteome</keyword>
<feature type="non-terminal residue" evidence="1">
    <location>
        <position position="78"/>
    </location>
</feature>
<reference evidence="1 2" key="1">
    <citation type="journal article" date="2020" name="bioRxiv">
        <title>Whole genome comparisons of ergot fungi reveals the divergence and evolution of species within the genus Claviceps are the result of varying mechanisms driving genome evolution and host range expansion.</title>
        <authorList>
            <person name="Wyka S.A."/>
            <person name="Mondo S.J."/>
            <person name="Liu M."/>
            <person name="Dettman J."/>
            <person name="Nalam V."/>
            <person name="Broders K.D."/>
        </authorList>
    </citation>
    <scope>NUCLEOTIDE SEQUENCE [LARGE SCALE GENOMIC DNA]</scope>
    <source>
        <strain evidence="1 2">CCC 1485</strain>
    </source>
</reference>
<name>A0A9P7M6K8_9HYPO</name>
<sequence length="78" mass="9188">MTIDETIPEMSPAMQSPYEAVSDATSMPMNNSIDAEVVTTNSTFKRVWELLERRRRRRRGQNKYQELRTGHRCCEHDE</sequence>
<gene>
    <name evidence="1" type="ORF">E4U60_006911</name>
</gene>
<dbReference type="EMBL" id="SRPO01000708">
    <property type="protein sequence ID" value="KAG5930768.1"/>
    <property type="molecule type" value="Genomic_DNA"/>
</dbReference>
<organism evidence="1 2">
    <name type="scientific">Claviceps pazoutovae</name>
    <dbReference type="NCBI Taxonomy" id="1649127"/>
    <lineage>
        <taxon>Eukaryota</taxon>
        <taxon>Fungi</taxon>
        <taxon>Dikarya</taxon>
        <taxon>Ascomycota</taxon>
        <taxon>Pezizomycotina</taxon>
        <taxon>Sordariomycetes</taxon>
        <taxon>Hypocreomycetidae</taxon>
        <taxon>Hypocreales</taxon>
        <taxon>Clavicipitaceae</taxon>
        <taxon>Claviceps</taxon>
    </lineage>
</organism>
<accession>A0A9P7M6K8</accession>
<dbReference type="AlphaFoldDB" id="A0A9P7M6K8"/>
<protein>
    <submittedName>
        <fullName evidence="1">Uncharacterized protein</fullName>
    </submittedName>
</protein>
<proteinExistence type="predicted"/>
<comment type="caution">
    <text evidence="1">The sequence shown here is derived from an EMBL/GenBank/DDBJ whole genome shotgun (WGS) entry which is preliminary data.</text>
</comment>
<dbReference type="Proteomes" id="UP000706124">
    <property type="component" value="Unassembled WGS sequence"/>
</dbReference>
<evidence type="ECO:0000313" key="1">
    <source>
        <dbReference type="EMBL" id="KAG5930768.1"/>
    </source>
</evidence>